<dbReference type="RefSeq" id="WP_066474868.1">
    <property type="nucleotide sequence ID" value="NZ_BCNT01000004.1"/>
</dbReference>
<gene>
    <name evidence="2" type="ORF">ACFSW6_05300</name>
</gene>
<keyword evidence="1" id="KW-0732">Signal</keyword>
<comment type="caution">
    <text evidence="2">The sequence shown here is derived from an EMBL/GenBank/DDBJ whole genome shotgun (WGS) entry which is preliminary data.</text>
</comment>
<feature type="signal peptide" evidence="1">
    <location>
        <begin position="1"/>
        <end position="21"/>
    </location>
</feature>
<accession>A0ABW5UIM5</accession>
<evidence type="ECO:0000313" key="2">
    <source>
        <dbReference type="EMBL" id="MFD2753492.1"/>
    </source>
</evidence>
<reference evidence="3" key="1">
    <citation type="journal article" date="2019" name="Int. J. Syst. Evol. Microbiol.">
        <title>The Global Catalogue of Microorganisms (GCM) 10K type strain sequencing project: providing services to taxonomists for standard genome sequencing and annotation.</title>
        <authorList>
            <consortium name="The Broad Institute Genomics Platform"/>
            <consortium name="The Broad Institute Genome Sequencing Center for Infectious Disease"/>
            <person name="Wu L."/>
            <person name="Ma J."/>
        </authorList>
    </citation>
    <scope>NUCLEOTIDE SEQUENCE [LARGE SCALE GENOMIC DNA]</scope>
    <source>
        <strain evidence="3">TISTR 1906</strain>
    </source>
</reference>
<dbReference type="Proteomes" id="UP001597463">
    <property type="component" value="Unassembled WGS sequence"/>
</dbReference>
<evidence type="ECO:0000256" key="1">
    <source>
        <dbReference type="SAM" id="SignalP"/>
    </source>
</evidence>
<protein>
    <submittedName>
        <fullName evidence="2">Uncharacterized protein</fullName>
    </submittedName>
</protein>
<name>A0ABW5UIM5_9BURK</name>
<keyword evidence="3" id="KW-1185">Reference proteome</keyword>
<proteinExistence type="predicted"/>
<dbReference type="EMBL" id="JBHUMV010000002">
    <property type="protein sequence ID" value="MFD2753492.1"/>
    <property type="molecule type" value="Genomic_DNA"/>
</dbReference>
<evidence type="ECO:0000313" key="3">
    <source>
        <dbReference type="Proteomes" id="UP001597463"/>
    </source>
</evidence>
<sequence>MNYRKLAFAGLLAMAATGAFARVDLNIGIGVPGPVMVAPAPVYMPPPAYVVPRPVYTPRPVVVMPQQPVYAPGWRGYDDDRWERWDRGWRRHHHRHWRHGDDDDDD</sequence>
<organism evidence="2 3">
    <name type="scientific">Comamonas terrae</name>
    <dbReference type="NCBI Taxonomy" id="673548"/>
    <lineage>
        <taxon>Bacteria</taxon>
        <taxon>Pseudomonadati</taxon>
        <taxon>Pseudomonadota</taxon>
        <taxon>Betaproteobacteria</taxon>
        <taxon>Burkholderiales</taxon>
        <taxon>Comamonadaceae</taxon>
        <taxon>Comamonas</taxon>
    </lineage>
</organism>
<feature type="chain" id="PRO_5046676603" evidence="1">
    <location>
        <begin position="22"/>
        <end position="106"/>
    </location>
</feature>